<dbReference type="Pfam" id="PF13391">
    <property type="entry name" value="HNH_2"/>
    <property type="match status" value="1"/>
</dbReference>
<accession>A0A2J5HCU8</accession>
<proteinExistence type="predicted"/>
<evidence type="ECO:0000259" key="1">
    <source>
        <dbReference type="Pfam" id="PF13391"/>
    </source>
</evidence>
<name>A0A2J5HCU8_9EURO</name>
<dbReference type="OrthoDB" id="2142759at2759"/>
<organism evidence="3 4">
    <name type="scientific">Aspergillus taichungensis</name>
    <dbReference type="NCBI Taxonomy" id="482145"/>
    <lineage>
        <taxon>Eukaryota</taxon>
        <taxon>Fungi</taxon>
        <taxon>Dikarya</taxon>
        <taxon>Ascomycota</taxon>
        <taxon>Pezizomycotina</taxon>
        <taxon>Eurotiomycetes</taxon>
        <taxon>Eurotiomycetidae</taxon>
        <taxon>Eurotiales</taxon>
        <taxon>Aspergillaceae</taxon>
        <taxon>Aspergillus</taxon>
        <taxon>Aspergillus subgen. Circumdati</taxon>
    </lineage>
</organism>
<dbReference type="EMBL" id="KZ559707">
    <property type="protein sequence ID" value="PLN74548.1"/>
    <property type="molecule type" value="Genomic_DNA"/>
</dbReference>
<feature type="domain" description="HNH nuclease" evidence="1">
    <location>
        <begin position="115"/>
        <end position="193"/>
    </location>
</feature>
<dbReference type="InterPro" id="IPR057203">
    <property type="entry name" value="DUF7881"/>
</dbReference>
<feature type="domain" description="DUF7881" evidence="2">
    <location>
        <begin position="7"/>
        <end position="81"/>
    </location>
</feature>
<protein>
    <submittedName>
        <fullName evidence="3">Uncharacterized protein</fullName>
    </submittedName>
</protein>
<evidence type="ECO:0000313" key="4">
    <source>
        <dbReference type="Proteomes" id="UP000235023"/>
    </source>
</evidence>
<sequence>MLSRSLWRNILFYDASNDEQLGGLYQAGSLTEENLHWMLGSVLLIVDQPWTLRHKASGRTVLPSNNKAALGEYEIRSNGTIRVTNEQWAPRLISYSNSGQETAFTRDIRARDGRCVISGVVNNTASYKDWTGYQAAHVFPLQYETMWARNGYGCWIREVPDDNTRASLNSVQNGLLMLSHIHKRFDQYTISINPDASSPVFMLALEILKSKRMGTELSHLDRTNFE</sequence>
<evidence type="ECO:0000259" key="2">
    <source>
        <dbReference type="Pfam" id="PF25324"/>
    </source>
</evidence>
<reference evidence="4" key="1">
    <citation type="submission" date="2017-12" db="EMBL/GenBank/DDBJ databases">
        <authorList>
            <consortium name="DOE Joint Genome Institute"/>
            <person name="Mondo S.J."/>
            <person name="Kjaerbolling I."/>
            <person name="Vesth T.C."/>
            <person name="Frisvad J.C."/>
            <person name="Nybo J.L."/>
            <person name="Theobald S."/>
            <person name="Kuo A."/>
            <person name="Bowyer P."/>
            <person name="Matsuda Y."/>
            <person name="Lyhne E.K."/>
            <person name="Kogle M.E."/>
            <person name="Clum A."/>
            <person name="Lipzen A."/>
            <person name="Salamov A."/>
            <person name="Ngan C.Y."/>
            <person name="Daum C."/>
            <person name="Chiniquy J."/>
            <person name="Barry K."/>
            <person name="LaButti K."/>
            <person name="Haridas S."/>
            <person name="Simmons B.A."/>
            <person name="Magnuson J.K."/>
            <person name="Mortensen U.H."/>
            <person name="Larsen T.O."/>
            <person name="Grigoriev I.V."/>
            <person name="Baker S.E."/>
            <person name="Andersen M.R."/>
            <person name="Nordberg H.P."/>
            <person name="Cantor M.N."/>
            <person name="Hua S.X."/>
        </authorList>
    </citation>
    <scope>NUCLEOTIDE SEQUENCE [LARGE SCALE GENOMIC DNA]</scope>
    <source>
        <strain evidence="4">IBT 19404</strain>
    </source>
</reference>
<evidence type="ECO:0000313" key="3">
    <source>
        <dbReference type="EMBL" id="PLN74548.1"/>
    </source>
</evidence>
<dbReference type="AlphaFoldDB" id="A0A2J5HCU8"/>
<gene>
    <name evidence="3" type="ORF">BDW42DRAFT_182003</name>
</gene>
<dbReference type="InterPro" id="IPR003615">
    <property type="entry name" value="HNH_nuc"/>
</dbReference>
<dbReference type="Pfam" id="PF25324">
    <property type="entry name" value="DUF7881"/>
    <property type="match status" value="1"/>
</dbReference>
<keyword evidence="4" id="KW-1185">Reference proteome</keyword>
<dbReference type="Proteomes" id="UP000235023">
    <property type="component" value="Unassembled WGS sequence"/>
</dbReference>